<dbReference type="RefSeq" id="XP_013239566.1">
    <property type="nucleotide sequence ID" value="XM_013384112.1"/>
</dbReference>
<dbReference type="GO" id="GO:0016428">
    <property type="term" value="F:tRNA (cytidine-5-)-methyltransferase activity"/>
    <property type="evidence" value="ECO:0007669"/>
    <property type="project" value="TreeGrafter"/>
</dbReference>
<feature type="binding site" evidence="6">
    <location>
        <begin position="160"/>
        <end position="166"/>
    </location>
    <ligand>
        <name>S-adenosyl-L-methionine</name>
        <dbReference type="ChEBI" id="CHEBI:59789"/>
    </ligand>
</feature>
<feature type="active site" description="Nucleophile" evidence="6">
    <location>
        <position position="300"/>
    </location>
</feature>
<proteinExistence type="inferred from homology"/>
<feature type="binding site" evidence="6">
    <location>
        <position position="204"/>
    </location>
    <ligand>
        <name>S-adenosyl-L-methionine</name>
        <dbReference type="ChEBI" id="CHEBI:59789"/>
    </ligand>
</feature>
<evidence type="ECO:0000313" key="9">
    <source>
        <dbReference type="EMBL" id="KGG53139.1"/>
    </source>
</evidence>
<dbReference type="Gene3D" id="3.40.50.150">
    <property type="entry name" value="Vaccinia Virus protein VP39"/>
    <property type="match status" value="1"/>
</dbReference>
<evidence type="ECO:0000256" key="4">
    <source>
        <dbReference type="ARBA" id="ARBA00022691"/>
    </source>
</evidence>
<evidence type="ECO:0000256" key="7">
    <source>
        <dbReference type="SAM" id="MobiDB-lite"/>
    </source>
</evidence>
<dbReference type="InterPro" id="IPR001678">
    <property type="entry name" value="MeTrfase_RsmB-F_NOP2_dom"/>
</dbReference>
<evidence type="ECO:0000256" key="5">
    <source>
        <dbReference type="ARBA" id="ARBA00022884"/>
    </source>
</evidence>
<dbReference type="InterPro" id="IPR049560">
    <property type="entry name" value="MeTrfase_RsmB-F_NOP2_cat"/>
</dbReference>
<dbReference type="EMBL" id="JMKJ01000011">
    <property type="protein sequence ID" value="KGG53139.1"/>
    <property type="molecule type" value="Genomic_DNA"/>
</dbReference>
<protein>
    <submittedName>
        <fullName evidence="9">S-adenosyl-L-methionine-dependent methyltransferase</fullName>
    </submittedName>
</protein>
<gene>
    <name evidence="9" type="ORF">DI09_10p360</name>
</gene>
<name>A0A098VW82_9MICR</name>
<dbReference type="SUPFAM" id="SSF53335">
    <property type="entry name" value="S-adenosyl-L-methionine-dependent methyltransferases"/>
    <property type="match status" value="1"/>
</dbReference>
<dbReference type="InterPro" id="IPR029063">
    <property type="entry name" value="SAM-dependent_MTases_sf"/>
</dbReference>
<dbReference type="PROSITE" id="PS51686">
    <property type="entry name" value="SAM_MT_RSMB_NOP"/>
    <property type="match status" value="1"/>
</dbReference>
<dbReference type="PANTHER" id="PTHR22808:SF1">
    <property type="entry name" value="RNA CYTOSINE-C(5)-METHYLTRANSFERASE NSUN2-RELATED"/>
    <property type="match status" value="1"/>
</dbReference>
<dbReference type="Pfam" id="PF01189">
    <property type="entry name" value="Methyltr_RsmB-F"/>
    <property type="match status" value="1"/>
</dbReference>
<feature type="domain" description="SAM-dependent MTase RsmB/NOP-type" evidence="8">
    <location>
        <begin position="56"/>
        <end position="373"/>
    </location>
</feature>
<comment type="caution">
    <text evidence="9">The sequence shown here is derived from an EMBL/GenBank/DDBJ whole genome shotgun (WGS) entry which is preliminary data.</text>
</comment>
<dbReference type="Proteomes" id="UP000029725">
    <property type="component" value="Unassembled WGS sequence"/>
</dbReference>
<keyword evidence="5 6" id="KW-0694">RNA-binding</keyword>
<dbReference type="GO" id="GO:0030488">
    <property type="term" value="P:tRNA methylation"/>
    <property type="evidence" value="ECO:0007669"/>
    <property type="project" value="TreeGrafter"/>
</dbReference>
<dbReference type="GO" id="GO:0005634">
    <property type="term" value="C:nucleus"/>
    <property type="evidence" value="ECO:0007669"/>
    <property type="project" value="TreeGrafter"/>
</dbReference>
<comment type="similarity">
    <text evidence="1 6">Belongs to the class I-like SAM-binding methyltransferase superfamily. RsmB/NOP family.</text>
</comment>
<dbReference type="GO" id="GO:0000049">
    <property type="term" value="F:tRNA binding"/>
    <property type="evidence" value="ECO:0007669"/>
    <property type="project" value="TreeGrafter"/>
</dbReference>
<dbReference type="PANTHER" id="PTHR22808">
    <property type="entry name" value="NCL1 YEAST -RELATED NOL1/NOP2/FMU SUN DOMAIN-CONTAINING"/>
    <property type="match status" value="1"/>
</dbReference>
<keyword evidence="2 6" id="KW-0489">Methyltransferase</keyword>
<feature type="binding site" evidence="6">
    <location>
        <position position="231"/>
    </location>
    <ligand>
        <name>S-adenosyl-L-methionine</name>
        <dbReference type="ChEBI" id="CHEBI:59789"/>
    </ligand>
</feature>
<evidence type="ECO:0000256" key="6">
    <source>
        <dbReference type="PROSITE-ProRule" id="PRU01023"/>
    </source>
</evidence>
<dbReference type="OrthoDB" id="6093671at2759"/>
<reference evidence="9 10" key="1">
    <citation type="submission" date="2014-04" db="EMBL/GenBank/DDBJ databases">
        <title>A new species of microsporidia sheds light on the evolution of extreme parasitism.</title>
        <authorList>
            <person name="Haag K.L."/>
            <person name="James T.Y."/>
            <person name="Larsson R."/>
            <person name="Schaer T.M."/>
            <person name="Refardt D."/>
            <person name="Pombert J.-F."/>
            <person name="Ebert D."/>
        </authorList>
    </citation>
    <scope>NUCLEOTIDE SEQUENCE [LARGE SCALE GENOMIC DNA]</scope>
    <source>
        <strain evidence="9 10">UGP3</strain>
        <tissue evidence="9">Spores</tissue>
    </source>
</reference>
<evidence type="ECO:0000256" key="3">
    <source>
        <dbReference type="ARBA" id="ARBA00022679"/>
    </source>
</evidence>
<feature type="region of interest" description="Disordered" evidence="7">
    <location>
        <begin position="1"/>
        <end position="24"/>
    </location>
</feature>
<feature type="region of interest" description="Disordered" evidence="7">
    <location>
        <begin position="539"/>
        <end position="568"/>
    </location>
</feature>
<accession>A0A098VW82</accession>
<dbReference type="GO" id="GO:0005737">
    <property type="term" value="C:cytoplasm"/>
    <property type="evidence" value="ECO:0007669"/>
    <property type="project" value="TreeGrafter"/>
</dbReference>
<sequence>MAFSKRRKRSGAQKKPFSTLSASRPRAEFRQIELKNDRFESYYRGSVIPEQEWEDFIGRMREPLPVTFRLPFSSMSGLLEKYLSKEFSFLERIEWYPAPGSAWKVAAGRTQVRRETHYAKLHSLLVRETEVGNICRQEAVSMIPPLFLKTLPSDSVLDMCAAPGSKTCQLVEMMRCGPDTGSFETPATCSEQLPLPTGVVVANDVDVDRASMMVHQVKRMNSPSLVVTTVDASQFPTSQKFDKILCDVPCSGDGTLRKNKLIWRTWSERDAQALQPLQIAILNRGLSLLRPGGKLVYSTCSMNPIENEDVIAAVLEKRHAEFSLVDCTQQLVDLKRRPGLSRGSPDLATERCMRFYPHLQDTGGFFVAVIESKHCDRADLVPQSKDGVVESKSKVEAVSAQKADPMPAYFAEAIDVALDQWGLRGVSKTPLTDLIIARKTPDGDSEDGQSQKLLPHLSLISAKARSFSEAWSARGAAHLVLYTGLAAFARQDGNDSYRIKYSALPYLIPFMDTSRIISISDPSDILSLLTDNASANKNSAAPVQVDGAPQDASDQVDGAPQDASDQLNSTDTNLSIEFEQDKLPVQDTPLVPTKEKAKSQLVRIEELSPSLREALEPLPIGCHIAQIANRSSFIVVPLWRGRFSAHLLVSKLDKASLNFLCSIPADV</sequence>
<dbReference type="InterPro" id="IPR023267">
    <property type="entry name" value="RCMT"/>
</dbReference>
<dbReference type="AlphaFoldDB" id="A0A098VW82"/>
<keyword evidence="4 6" id="KW-0949">S-adenosyl-L-methionine</keyword>
<evidence type="ECO:0000313" key="10">
    <source>
        <dbReference type="Proteomes" id="UP000029725"/>
    </source>
</evidence>
<dbReference type="PROSITE" id="PS01153">
    <property type="entry name" value="NOL1_NOP2_SUN"/>
    <property type="match status" value="1"/>
</dbReference>
<feature type="binding site" evidence="6">
    <location>
        <position position="247"/>
    </location>
    <ligand>
        <name>S-adenosyl-L-methionine</name>
        <dbReference type="ChEBI" id="CHEBI:59789"/>
    </ligand>
</feature>
<evidence type="ECO:0000256" key="2">
    <source>
        <dbReference type="ARBA" id="ARBA00022603"/>
    </source>
</evidence>
<keyword evidence="3 6" id="KW-0808">Transferase</keyword>
<evidence type="ECO:0000259" key="8">
    <source>
        <dbReference type="PROSITE" id="PS51686"/>
    </source>
</evidence>
<evidence type="ECO:0000256" key="1">
    <source>
        <dbReference type="ARBA" id="ARBA00007494"/>
    </source>
</evidence>
<dbReference type="PRINTS" id="PR02008">
    <property type="entry name" value="RCMTFAMILY"/>
</dbReference>
<dbReference type="GeneID" id="25257992"/>
<feature type="compositionally biased region" description="Basic residues" evidence="7">
    <location>
        <begin position="1"/>
        <end position="12"/>
    </location>
</feature>
<dbReference type="HOGENOM" id="CLU_411650_0_0_1"/>
<organism evidence="9 10">
    <name type="scientific">Mitosporidium daphniae</name>
    <dbReference type="NCBI Taxonomy" id="1485682"/>
    <lineage>
        <taxon>Eukaryota</taxon>
        <taxon>Fungi</taxon>
        <taxon>Fungi incertae sedis</taxon>
        <taxon>Microsporidia</taxon>
        <taxon>Mitosporidium</taxon>
    </lineage>
</organism>
<keyword evidence="10" id="KW-1185">Reference proteome</keyword>
<dbReference type="VEuPathDB" id="MicrosporidiaDB:DI09_10p360"/>
<dbReference type="InterPro" id="IPR018314">
    <property type="entry name" value="RsmB/NOL1/NOP2-like_CS"/>
</dbReference>